<accession>A0ABX0VBZ7</accession>
<feature type="transmembrane region" description="Helical" evidence="1">
    <location>
        <begin position="235"/>
        <end position="254"/>
    </location>
</feature>
<evidence type="ECO:0000256" key="1">
    <source>
        <dbReference type="SAM" id="Phobius"/>
    </source>
</evidence>
<dbReference type="Proteomes" id="UP000707352">
    <property type="component" value="Unassembled WGS sequence"/>
</dbReference>
<keyword evidence="1" id="KW-0472">Membrane</keyword>
<feature type="transmembrane region" description="Helical" evidence="1">
    <location>
        <begin position="316"/>
        <end position="335"/>
    </location>
</feature>
<protein>
    <submittedName>
        <fullName evidence="2">Uncharacterized protein</fullName>
    </submittedName>
</protein>
<keyword evidence="1" id="KW-0812">Transmembrane</keyword>
<organism evidence="2 3">
    <name type="scientific">Microvirga terricola</name>
    <dbReference type="NCBI Taxonomy" id="2719797"/>
    <lineage>
        <taxon>Bacteria</taxon>
        <taxon>Pseudomonadati</taxon>
        <taxon>Pseudomonadota</taxon>
        <taxon>Alphaproteobacteria</taxon>
        <taxon>Hyphomicrobiales</taxon>
        <taxon>Methylobacteriaceae</taxon>
        <taxon>Microvirga</taxon>
    </lineage>
</organism>
<sequence length="370" mass="41184">MSFSSSMALWGAIHDQSGPPPSIETHFNYWRISGDPEFTRQRKSVAVRDFLEVGAMVTHPASLEKLCIYLPFRAEPSSIEDCGPYFKETSVAQGIFNEPLSCNSLGPPGPASIELQQNGTPFCRVHRFMPAASGIDQSELEIQPIDEGTLITVSHPAIEAVCRNLRPDTRAYFRLRIYMREGKDNPFVSVIYPTDHLFQSGFEEVEYLDFRLNEARTLPTKIEAQIRKDEAKGQIPISLIAFLTAVPIVSELAVSNIESHKKRLLEHPIWNDYVPSGIPKGMMVYHWKKLPAQGVANIPDFSSFVKLRTRRSGLKILLAYLFVAFLFGVFGNLVASGLQYAGGLVFLGSDVSRTGTDQHAPSPTAPDQVR</sequence>
<gene>
    <name evidence="2" type="ORF">HB375_12220</name>
</gene>
<keyword evidence="3" id="KW-1185">Reference proteome</keyword>
<name>A0ABX0VBZ7_9HYPH</name>
<keyword evidence="1" id="KW-1133">Transmembrane helix</keyword>
<proteinExistence type="predicted"/>
<dbReference type="EMBL" id="JAATJS010000004">
    <property type="protein sequence ID" value="NIX77372.1"/>
    <property type="molecule type" value="Genomic_DNA"/>
</dbReference>
<reference evidence="2 3" key="1">
    <citation type="submission" date="2020-03" db="EMBL/GenBank/DDBJ databases">
        <title>The genome sequence of Microvirga sp. c23x22.</title>
        <authorList>
            <person name="Zhang X."/>
        </authorList>
    </citation>
    <scope>NUCLEOTIDE SEQUENCE [LARGE SCALE GENOMIC DNA]</scope>
    <source>
        <strain evidence="3">c23x22</strain>
    </source>
</reference>
<evidence type="ECO:0000313" key="2">
    <source>
        <dbReference type="EMBL" id="NIX77372.1"/>
    </source>
</evidence>
<comment type="caution">
    <text evidence="2">The sequence shown here is derived from an EMBL/GenBank/DDBJ whole genome shotgun (WGS) entry which is preliminary data.</text>
</comment>
<dbReference type="RefSeq" id="WP_167673294.1">
    <property type="nucleotide sequence ID" value="NZ_JAATJS010000004.1"/>
</dbReference>
<evidence type="ECO:0000313" key="3">
    <source>
        <dbReference type="Proteomes" id="UP000707352"/>
    </source>
</evidence>